<dbReference type="InParanoid" id="Q0U6K6"/>
<accession>Q0U6K6</accession>
<dbReference type="VEuPathDB" id="FungiDB:JI435_126080"/>
<sequence length="501" mass="57430">MAPRHQLHLGPSRTNSLAIIEVDSPSPLASTGSSYGTPKRTTAQSRWPSGEQPTKNSLFQLPDELLAHIVELAISEDGSQNRKQRRTVCHNRIARILTKWYLPASQSKTSTVRSGTDHIFGSTVVAKDFADWLTGTRNLSIFGSFDGNEYDQTNGTITTHAWDVLARIAANFKDLEEFKIDYGGSSFEGSSFIVLSLIKRLRFPRLKRLEINGIWEWWDNGDVELARSPQMRTASFTTLRISGYRDRPQSAALLLQWPAVLTRLEFCNFSDNPEFENHRMDYPMFESWLRIHQNSLRHVEIGVLSRTASDRLFNATLFPKLEYLKLSRWQMRAPVQFSHEDSNVLGPSLKTFAWDFEEYGESWSDFGEAEANWITELAKCAISRKATLAKIEIQITPDACWEVTEEMEYPWDRIDSVRDQICRPNDLTLLYNKPVITKEAWLDLARAETLDIYADGADVDYLLNYDECSTLEEHKGLEHEFVQAYQGQDIRNYLIKLPNAP</sequence>
<organism evidence="2 3">
    <name type="scientific">Phaeosphaeria nodorum (strain SN15 / ATCC MYA-4574 / FGSC 10173)</name>
    <name type="common">Glume blotch fungus</name>
    <name type="synonym">Parastagonospora nodorum</name>
    <dbReference type="NCBI Taxonomy" id="321614"/>
    <lineage>
        <taxon>Eukaryota</taxon>
        <taxon>Fungi</taxon>
        <taxon>Dikarya</taxon>
        <taxon>Ascomycota</taxon>
        <taxon>Pezizomycotina</taxon>
        <taxon>Dothideomycetes</taxon>
        <taxon>Pleosporomycetidae</taxon>
        <taxon>Pleosporales</taxon>
        <taxon>Pleosporineae</taxon>
        <taxon>Phaeosphaeriaceae</taxon>
        <taxon>Parastagonospora</taxon>
    </lineage>
</organism>
<dbReference type="RefSeq" id="XP_001802829.1">
    <property type="nucleotide sequence ID" value="XM_001802777.1"/>
</dbReference>
<feature type="region of interest" description="Disordered" evidence="1">
    <location>
        <begin position="27"/>
        <end position="54"/>
    </location>
</feature>
<evidence type="ECO:0000313" key="2">
    <source>
        <dbReference type="EMBL" id="EAT79906.1"/>
    </source>
</evidence>
<dbReference type="EMBL" id="CH445347">
    <property type="protein sequence ID" value="EAT79906.1"/>
    <property type="molecule type" value="Genomic_DNA"/>
</dbReference>
<gene>
    <name evidence="2" type="ORF">SNOG_12608</name>
</gene>
<dbReference type="HOGENOM" id="CLU_544117_0_0_1"/>
<protein>
    <submittedName>
        <fullName evidence="2">Uncharacterized protein</fullName>
    </submittedName>
</protein>
<proteinExistence type="predicted"/>
<dbReference type="eggNOG" id="ENOG502R8T0">
    <property type="taxonomic scope" value="Eukaryota"/>
</dbReference>
<evidence type="ECO:0000256" key="1">
    <source>
        <dbReference type="SAM" id="MobiDB-lite"/>
    </source>
</evidence>
<evidence type="ECO:0000313" key="3">
    <source>
        <dbReference type="Proteomes" id="UP000001055"/>
    </source>
</evidence>
<dbReference type="GeneID" id="5979740"/>
<dbReference type="Proteomes" id="UP000001055">
    <property type="component" value="Unassembled WGS sequence"/>
</dbReference>
<reference evidence="3" key="1">
    <citation type="journal article" date="2007" name="Plant Cell">
        <title>Dothideomycete-plant interactions illuminated by genome sequencing and EST analysis of the wheat pathogen Stagonospora nodorum.</title>
        <authorList>
            <person name="Hane J.K."/>
            <person name="Lowe R.G."/>
            <person name="Solomon P.S."/>
            <person name="Tan K.C."/>
            <person name="Schoch C.L."/>
            <person name="Spatafora J.W."/>
            <person name="Crous P.W."/>
            <person name="Kodira C."/>
            <person name="Birren B.W."/>
            <person name="Galagan J.E."/>
            <person name="Torriani S.F."/>
            <person name="McDonald B.A."/>
            <person name="Oliver R.P."/>
        </authorList>
    </citation>
    <scope>NUCLEOTIDE SEQUENCE [LARGE SCALE GENOMIC DNA]</scope>
    <source>
        <strain evidence="3">SN15 / ATCC MYA-4574 / FGSC 10173</strain>
    </source>
</reference>
<dbReference type="KEGG" id="pno:SNOG_12608"/>
<dbReference type="AlphaFoldDB" id="Q0U6K6"/>
<dbReference type="OMA" id="EAWTDFG"/>
<name>Q0U6K6_PHANO</name>